<accession>A0A1I5CFG9</accession>
<dbReference type="AlphaFoldDB" id="A0A1I5CFG9"/>
<evidence type="ECO:0000313" key="2">
    <source>
        <dbReference type="Proteomes" id="UP000199564"/>
    </source>
</evidence>
<organism evidence="1 2">
    <name type="scientific">Algoriphagus ornithinivorans</name>
    <dbReference type="NCBI Taxonomy" id="226506"/>
    <lineage>
        <taxon>Bacteria</taxon>
        <taxon>Pseudomonadati</taxon>
        <taxon>Bacteroidota</taxon>
        <taxon>Cytophagia</taxon>
        <taxon>Cytophagales</taxon>
        <taxon>Cyclobacteriaceae</taxon>
        <taxon>Algoriphagus</taxon>
    </lineage>
</organism>
<reference evidence="2" key="1">
    <citation type="submission" date="2016-10" db="EMBL/GenBank/DDBJ databases">
        <authorList>
            <person name="Varghese N."/>
            <person name="Submissions S."/>
        </authorList>
    </citation>
    <scope>NUCLEOTIDE SEQUENCE [LARGE SCALE GENOMIC DNA]</scope>
    <source>
        <strain evidence="2">DSM 15282</strain>
    </source>
</reference>
<keyword evidence="2" id="KW-1185">Reference proteome</keyword>
<name>A0A1I5CFG9_9BACT</name>
<protein>
    <submittedName>
        <fullName evidence="1">Uncharacterized protein</fullName>
    </submittedName>
</protein>
<dbReference type="Proteomes" id="UP000199564">
    <property type="component" value="Unassembled WGS sequence"/>
</dbReference>
<gene>
    <name evidence="1" type="ORF">SAMN04488519_102257</name>
</gene>
<dbReference type="EMBL" id="FOVW01000002">
    <property type="protein sequence ID" value="SFN85673.1"/>
    <property type="molecule type" value="Genomic_DNA"/>
</dbReference>
<evidence type="ECO:0000313" key="1">
    <source>
        <dbReference type="EMBL" id="SFN85673.1"/>
    </source>
</evidence>
<proteinExistence type="predicted"/>
<sequence>MWPAALKVQYVVWMFISDGKVKHGIKTSKPEDSFRFFELIRGFI</sequence>
<dbReference type="STRING" id="226506.SAMN04488519_102257"/>